<dbReference type="PANTHER" id="PTHR37540">
    <property type="entry name" value="TRANSCRIPTION FACTOR (ACR-2), PUTATIVE-RELATED-RELATED"/>
    <property type="match status" value="1"/>
</dbReference>
<organism evidence="2 3">
    <name type="scientific">Aureobasidium melanogenum</name>
    <name type="common">Aureobasidium pullulans var. melanogenum</name>
    <dbReference type="NCBI Taxonomy" id="46634"/>
    <lineage>
        <taxon>Eukaryota</taxon>
        <taxon>Fungi</taxon>
        <taxon>Dikarya</taxon>
        <taxon>Ascomycota</taxon>
        <taxon>Pezizomycotina</taxon>
        <taxon>Dothideomycetes</taxon>
        <taxon>Dothideomycetidae</taxon>
        <taxon>Dothideales</taxon>
        <taxon>Saccotheciaceae</taxon>
        <taxon>Aureobasidium</taxon>
    </lineage>
</organism>
<sequence>MAAVGKFVFVNYTGEPDVEAKQSLPTVRQHVMHDFFRRQREADNGAPQEEVAAPEVSAPKSKESRRRNTNTRQAASQPRPKRSSVKRPSRARKDNPQLHRQSSASSTELVFLQEFPERPSPSSTRTPSFEETSDSSPPGFTDSISYTDSSSPLFSVTQSGSSPDVFDETSPQSTSLVQINAQASPVFFQDDQSALLQAPNPFLHSPAVHRWDPFNTLPLNGLAVDQLATWHFHRPINRNNIWESKVLWLDKVDNHFRRGLWSIALTSTPLFHILLCIAEMKRSVLTGDRNQISYFEHKIAAMRAVSQGVSRLSSLPQFAGTHGMALPTDDTSGLADTSSDTFVMLVAIQVNLALGDKEYDAAKTHMRCVTDLVNKAGGLQSFGYTQWRHTIWNDMKLASALLERPMLEYGLRMESINASFPPEVNAEAHRLALETIRMIPTSETLTSELSYDLFNRLHQVSLTFDTTLSQEAHFMAFENALYTIVYQLCNSIADSQSNVECSATDMLILGAQLCTWTCMPSLVNMRALFNTVINAIQSKMVYRLWNGLKPDLILQWESTAKLDSLLWVLFQASSAAINVVSSGETWMPSYMLESFLTTTKQVTMRLQIHSLAHFERTLRSFPYSENVFGDDCRMLWSQMGLDDTGMIDGMVSPNSVIVEEM</sequence>
<gene>
    <name evidence="2" type="ORF">KCV03_g7769</name>
</gene>
<dbReference type="AlphaFoldDB" id="A0A9P8GBD5"/>
<feature type="compositionally biased region" description="Low complexity" evidence="1">
    <location>
        <begin position="120"/>
        <end position="130"/>
    </location>
</feature>
<dbReference type="EMBL" id="JAHFYH010000067">
    <property type="protein sequence ID" value="KAH0216021.1"/>
    <property type="molecule type" value="Genomic_DNA"/>
</dbReference>
<proteinExistence type="predicted"/>
<protein>
    <recommendedName>
        <fullName evidence="4">Transcription factor domain-containing protein</fullName>
    </recommendedName>
</protein>
<feature type="compositionally biased region" description="Polar residues" evidence="1">
    <location>
        <begin position="98"/>
        <end position="108"/>
    </location>
</feature>
<evidence type="ECO:0008006" key="4">
    <source>
        <dbReference type="Google" id="ProtNLM"/>
    </source>
</evidence>
<evidence type="ECO:0000256" key="1">
    <source>
        <dbReference type="SAM" id="MobiDB-lite"/>
    </source>
</evidence>
<dbReference type="OrthoDB" id="4158087at2759"/>
<evidence type="ECO:0000313" key="3">
    <source>
        <dbReference type="Proteomes" id="UP000767238"/>
    </source>
</evidence>
<feature type="non-terminal residue" evidence="2">
    <location>
        <position position="1"/>
    </location>
</feature>
<name>A0A9P8GBD5_AURME</name>
<dbReference type="PANTHER" id="PTHR37540:SF10">
    <property type="entry name" value="SIGMA-70 REGION 2 FAMILY PROTEIN"/>
    <property type="match status" value="1"/>
</dbReference>
<reference evidence="2" key="1">
    <citation type="journal article" date="2021" name="J Fungi (Basel)">
        <title>Virulence traits and population genomics of the black yeast Aureobasidium melanogenum.</title>
        <authorList>
            <person name="Cernosa A."/>
            <person name="Sun X."/>
            <person name="Gostincar C."/>
            <person name="Fang C."/>
            <person name="Gunde-Cimerman N."/>
            <person name="Song Z."/>
        </authorList>
    </citation>
    <scope>NUCLEOTIDE SEQUENCE</scope>
    <source>
        <strain evidence="2">EXF-8016</strain>
    </source>
</reference>
<comment type="caution">
    <text evidence="2">The sequence shown here is derived from an EMBL/GenBank/DDBJ whole genome shotgun (WGS) entry which is preliminary data.</text>
</comment>
<feature type="compositionally biased region" description="Basic residues" evidence="1">
    <location>
        <begin position="79"/>
        <end position="90"/>
    </location>
</feature>
<accession>A0A9P8GBD5</accession>
<dbReference type="Proteomes" id="UP000767238">
    <property type="component" value="Unassembled WGS sequence"/>
</dbReference>
<feature type="compositionally biased region" description="Polar residues" evidence="1">
    <location>
        <begin position="134"/>
        <end position="162"/>
    </location>
</feature>
<reference evidence="2" key="2">
    <citation type="submission" date="2021-08" db="EMBL/GenBank/DDBJ databases">
        <authorList>
            <person name="Gostincar C."/>
            <person name="Sun X."/>
            <person name="Song Z."/>
            <person name="Gunde-Cimerman N."/>
        </authorList>
    </citation>
    <scope>NUCLEOTIDE SEQUENCE</scope>
    <source>
        <strain evidence="2">EXF-8016</strain>
    </source>
</reference>
<feature type="region of interest" description="Disordered" evidence="1">
    <location>
        <begin position="35"/>
        <end position="172"/>
    </location>
</feature>
<evidence type="ECO:0000313" key="2">
    <source>
        <dbReference type="EMBL" id="KAH0216021.1"/>
    </source>
</evidence>